<dbReference type="InterPro" id="IPR029033">
    <property type="entry name" value="His_PPase_superfam"/>
</dbReference>
<dbReference type="RefSeq" id="WP_008048597.1">
    <property type="nucleotide sequence ID" value="NZ_CH724155.1"/>
</dbReference>
<sequence>MTTLYLVRHGEAGDERINAVSYEPKNEYDKPLTELGLAQALKLGPVFKETLFDRSFTSDYFRAMETYEQMGVQTQSHQVLPQIRELYCECIGKNFGNTDLAEFKRQKQRVQQFIDAYLSDLSQNETVLVVAHGCFILYLLKQLTGVSFGHEVTHTGVTCLTFQDGWQLSFFNESSHLYEPVDPAITALFSDG</sequence>
<gene>
    <name evidence="2" type="ORF">MED297_06494</name>
</gene>
<organism evidence="2 3">
    <name type="scientific">Reinekea blandensis MED297</name>
    <dbReference type="NCBI Taxonomy" id="314283"/>
    <lineage>
        <taxon>Bacteria</taxon>
        <taxon>Pseudomonadati</taxon>
        <taxon>Pseudomonadota</taxon>
        <taxon>Gammaproteobacteria</taxon>
        <taxon>Oceanospirillales</taxon>
        <taxon>Saccharospirillaceae</taxon>
        <taxon>Reinekea</taxon>
    </lineage>
</organism>
<evidence type="ECO:0000313" key="3">
    <source>
        <dbReference type="Proteomes" id="UP000005953"/>
    </source>
</evidence>
<evidence type="ECO:0000256" key="1">
    <source>
        <dbReference type="PIRSR" id="PIRSR613078-2"/>
    </source>
</evidence>
<reference evidence="2 3" key="1">
    <citation type="submission" date="2006-02" db="EMBL/GenBank/DDBJ databases">
        <authorList>
            <person name="Pinhassi J."/>
            <person name="Pedros-Alio C."/>
            <person name="Ferriera S."/>
            <person name="Johnson J."/>
            <person name="Kravitz S."/>
            <person name="Halpern A."/>
            <person name="Remington K."/>
            <person name="Beeson K."/>
            <person name="Tran B."/>
            <person name="Rogers Y.-H."/>
            <person name="Friedman R."/>
            <person name="Venter J.C."/>
        </authorList>
    </citation>
    <scope>NUCLEOTIDE SEQUENCE [LARGE SCALE GENOMIC DNA]</scope>
    <source>
        <strain evidence="2 3">MED297</strain>
    </source>
</reference>
<dbReference type="OrthoDB" id="9781415at2"/>
<dbReference type="CDD" id="cd07067">
    <property type="entry name" value="HP_PGM_like"/>
    <property type="match status" value="1"/>
</dbReference>
<dbReference type="STRING" id="314283.MED297_06494"/>
<dbReference type="GO" id="GO:0005829">
    <property type="term" value="C:cytosol"/>
    <property type="evidence" value="ECO:0007669"/>
    <property type="project" value="TreeGrafter"/>
</dbReference>
<name>A4BJM7_9GAMM</name>
<dbReference type="Pfam" id="PF00300">
    <property type="entry name" value="His_Phos_1"/>
    <property type="match status" value="2"/>
</dbReference>
<dbReference type="HOGENOM" id="CLU_1414154_0_0_6"/>
<proteinExistence type="predicted"/>
<accession>A4BJM7</accession>
<dbReference type="SUPFAM" id="SSF53254">
    <property type="entry name" value="Phosphoglycerate mutase-like"/>
    <property type="match status" value="1"/>
</dbReference>
<evidence type="ECO:0000313" key="2">
    <source>
        <dbReference type="EMBL" id="EAR07667.1"/>
    </source>
</evidence>
<dbReference type="EMBL" id="AAOE01000035">
    <property type="protein sequence ID" value="EAR07667.1"/>
    <property type="molecule type" value="Genomic_DNA"/>
</dbReference>
<dbReference type="PANTHER" id="PTHR48100">
    <property type="entry name" value="BROAD-SPECIFICITY PHOSPHATASE YOR283W-RELATED"/>
    <property type="match status" value="1"/>
</dbReference>
<dbReference type="AlphaFoldDB" id="A4BJM7"/>
<dbReference type="Gene3D" id="3.40.50.1240">
    <property type="entry name" value="Phosphoglycerate mutase-like"/>
    <property type="match status" value="1"/>
</dbReference>
<dbReference type="InterPro" id="IPR013078">
    <property type="entry name" value="His_Pase_superF_clade-1"/>
</dbReference>
<dbReference type="Proteomes" id="UP000005953">
    <property type="component" value="Unassembled WGS sequence"/>
</dbReference>
<comment type="caution">
    <text evidence="2">The sequence shown here is derived from an EMBL/GenBank/DDBJ whole genome shotgun (WGS) entry which is preliminary data.</text>
</comment>
<keyword evidence="3" id="KW-1185">Reference proteome</keyword>
<dbReference type="PANTHER" id="PTHR48100:SF44">
    <property type="entry name" value="PHOSPHATASE C1620.13-RELATED"/>
    <property type="match status" value="1"/>
</dbReference>
<feature type="binding site" evidence="1">
    <location>
        <position position="62"/>
    </location>
    <ligand>
        <name>substrate</name>
    </ligand>
</feature>
<dbReference type="GO" id="GO:0016791">
    <property type="term" value="F:phosphatase activity"/>
    <property type="evidence" value="ECO:0007669"/>
    <property type="project" value="TreeGrafter"/>
</dbReference>
<dbReference type="InterPro" id="IPR050275">
    <property type="entry name" value="PGM_Phosphatase"/>
</dbReference>
<dbReference type="SMART" id="SM00855">
    <property type="entry name" value="PGAM"/>
    <property type="match status" value="1"/>
</dbReference>
<protein>
    <submittedName>
        <fullName evidence="2">Phosphoglycerate mutase</fullName>
    </submittedName>
</protein>